<keyword evidence="5" id="KW-0496">Mitochondrion</keyword>
<evidence type="ECO:0000313" key="8">
    <source>
        <dbReference type="EMBL" id="CAG8571919.1"/>
    </source>
</evidence>
<protein>
    <submittedName>
        <fullName evidence="8">2197_t:CDS:1</fullName>
    </submittedName>
</protein>
<dbReference type="PANTHER" id="PTHR12289:SF41">
    <property type="entry name" value="FAILED AXON CONNECTIONS-RELATED"/>
    <property type="match status" value="1"/>
</dbReference>
<evidence type="ECO:0000256" key="5">
    <source>
        <dbReference type="ARBA" id="ARBA00023128"/>
    </source>
</evidence>
<dbReference type="AlphaFoldDB" id="A0A9N9BKG4"/>
<keyword evidence="4" id="KW-0653">Protein transport</keyword>
<name>A0A9N9BKG4_9GLOM</name>
<accession>A0A9N9BKG4</accession>
<keyword evidence="3" id="KW-1000">Mitochondrion outer membrane</keyword>
<evidence type="ECO:0000256" key="4">
    <source>
        <dbReference type="ARBA" id="ARBA00022927"/>
    </source>
</evidence>
<dbReference type="InterPro" id="IPR050931">
    <property type="entry name" value="Mito_Protein_Transport_Metaxin"/>
</dbReference>
<evidence type="ECO:0000256" key="6">
    <source>
        <dbReference type="ARBA" id="ARBA00023136"/>
    </source>
</evidence>
<dbReference type="GO" id="GO:0007005">
    <property type="term" value="P:mitochondrion organization"/>
    <property type="evidence" value="ECO:0007669"/>
    <property type="project" value="TreeGrafter"/>
</dbReference>
<dbReference type="PANTHER" id="PTHR12289">
    <property type="entry name" value="METAXIN RELATED"/>
    <property type="match status" value="1"/>
</dbReference>
<reference evidence="8" key="1">
    <citation type="submission" date="2021-06" db="EMBL/GenBank/DDBJ databases">
        <authorList>
            <person name="Kallberg Y."/>
            <person name="Tangrot J."/>
            <person name="Rosling A."/>
        </authorList>
    </citation>
    <scope>NUCLEOTIDE SEQUENCE</scope>
    <source>
        <strain evidence="8">CL551</strain>
    </source>
</reference>
<dbReference type="InterPro" id="IPR019564">
    <property type="entry name" value="Sam37/metaxin_N"/>
</dbReference>
<dbReference type="GO" id="GO:0015031">
    <property type="term" value="P:protein transport"/>
    <property type="evidence" value="ECO:0007669"/>
    <property type="project" value="UniProtKB-KW"/>
</dbReference>
<evidence type="ECO:0000256" key="1">
    <source>
        <dbReference type="ARBA" id="ARBA00004294"/>
    </source>
</evidence>
<evidence type="ECO:0000313" key="9">
    <source>
        <dbReference type="Proteomes" id="UP000789342"/>
    </source>
</evidence>
<sequence>MSVSSPNQTWRDSLNDNPILQNVRKFLSYFPLKLNKPLYKSRDLLCSRLYIWGPDWKNQEISFDQECLKWQTYLKFIGEDFEVKYSNEPLMSPSGKLPVLILPTGEVLVDEKIVDYAKENKSNKLGELTNQEHQADSEAFIALADTKLRHVLLYTLWCEPEYESITWGKYGKSYAKPLNRLLMYQAKNAAIKEMLTRRPILNREEIYQEAADALKAFSVALADKNYFFDERFYT</sequence>
<dbReference type="OrthoDB" id="198787at2759"/>
<dbReference type="GO" id="GO:0001401">
    <property type="term" value="C:SAM complex"/>
    <property type="evidence" value="ECO:0007669"/>
    <property type="project" value="InterPro"/>
</dbReference>
<gene>
    <name evidence="8" type="ORF">AMORRO_LOCUS6513</name>
</gene>
<keyword evidence="2" id="KW-0813">Transport</keyword>
<dbReference type="Pfam" id="PF10568">
    <property type="entry name" value="Tom37"/>
    <property type="match status" value="1"/>
</dbReference>
<keyword evidence="6" id="KW-0472">Membrane</keyword>
<keyword evidence="9" id="KW-1185">Reference proteome</keyword>
<dbReference type="EMBL" id="CAJVPV010004357">
    <property type="protein sequence ID" value="CAG8571919.1"/>
    <property type="molecule type" value="Genomic_DNA"/>
</dbReference>
<dbReference type="Proteomes" id="UP000789342">
    <property type="component" value="Unassembled WGS sequence"/>
</dbReference>
<evidence type="ECO:0000256" key="3">
    <source>
        <dbReference type="ARBA" id="ARBA00022787"/>
    </source>
</evidence>
<proteinExistence type="predicted"/>
<organism evidence="8 9">
    <name type="scientific">Acaulospora morrowiae</name>
    <dbReference type="NCBI Taxonomy" id="94023"/>
    <lineage>
        <taxon>Eukaryota</taxon>
        <taxon>Fungi</taxon>
        <taxon>Fungi incertae sedis</taxon>
        <taxon>Mucoromycota</taxon>
        <taxon>Glomeromycotina</taxon>
        <taxon>Glomeromycetes</taxon>
        <taxon>Diversisporales</taxon>
        <taxon>Acaulosporaceae</taxon>
        <taxon>Acaulospora</taxon>
    </lineage>
</organism>
<dbReference type="CDD" id="cd03078">
    <property type="entry name" value="GST_N_Metaxin1_like"/>
    <property type="match status" value="1"/>
</dbReference>
<comment type="subcellular location">
    <subcellularLocation>
        <location evidence="1">Mitochondrion outer membrane</location>
    </subcellularLocation>
</comment>
<feature type="domain" description="Mitochondrial outer membrane transport complex Sam37/metaxin N-terminal" evidence="7">
    <location>
        <begin position="67"/>
        <end position="185"/>
    </location>
</feature>
<evidence type="ECO:0000259" key="7">
    <source>
        <dbReference type="Pfam" id="PF10568"/>
    </source>
</evidence>
<evidence type="ECO:0000256" key="2">
    <source>
        <dbReference type="ARBA" id="ARBA00022448"/>
    </source>
</evidence>
<comment type="caution">
    <text evidence="8">The sequence shown here is derived from an EMBL/GenBank/DDBJ whole genome shotgun (WGS) entry which is preliminary data.</text>
</comment>